<name>A0A220YBX5_MYCIT</name>
<evidence type="ECO:0000313" key="1">
    <source>
        <dbReference type="EMBL" id="ASL15184.1"/>
    </source>
</evidence>
<evidence type="ECO:0000313" key="2">
    <source>
        <dbReference type="Proteomes" id="UP000198286"/>
    </source>
</evidence>
<protein>
    <submittedName>
        <fullName evidence="1">Uncharacterized protein</fullName>
    </submittedName>
</protein>
<organism evidence="1 2">
    <name type="scientific">Mycobacterium intracellulare subsp. chimaera</name>
    <dbReference type="NCBI Taxonomy" id="222805"/>
    <lineage>
        <taxon>Bacteria</taxon>
        <taxon>Bacillati</taxon>
        <taxon>Actinomycetota</taxon>
        <taxon>Actinomycetes</taxon>
        <taxon>Mycobacteriales</taxon>
        <taxon>Mycobacteriaceae</taxon>
        <taxon>Mycobacterium</taxon>
        <taxon>Mycobacterium avium complex (MAC)</taxon>
    </lineage>
</organism>
<proteinExistence type="predicted"/>
<accession>A0A220YBX5</accession>
<dbReference type="KEGG" id="mchi:AN480_12640"/>
<gene>
    <name evidence="1" type="ORF">MYCOZU2_02783</name>
</gene>
<sequence>MQGGKRYCDHIVAGSAYDSFVGRRELHETPITTRQCKDMAEKRHRVALQTAPDHRIPFPTVENLMA</sequence>
<dbReference type="AlphaFoldDB" id="A0A220YBX5"/>
<reference evidence="1 2" key="1">
    <citation type="journal article" date="2017" name="Lancet Infect. Dis.">
        <title>Global outbreak of severe Mycobacterium chimaera disease after cardiac surgery: a molecular epidemiological study.</title>
        <authorList>
            <person name="van Ingen J."/>
            <person name="Kohl T."/>
            <person name="Kranzer K."/>
            <person name="Hasse B."/>
            <person name="Keller P."/>
            <person name="Szafranska A."/>
            <person name="Hillemann D."/>
            <person name="Chand M."/>
            <person name="Schreiber P."/>
            <person name="Sommerstein R."/>
            <person name="Berger C."/>
            <person name="Genoni M."/>
            <person name="Ruegg C."/>
            <person name="Troillet N."/>
            <person name="Widmer A.F."/>
            <person name="Becker S.L."/>
            <person name="Herrmann M."/>
            <person name="Eckmanns T."/>
            <person name="Haller S."/>
            <person name="Hoeller C."/>
            <person name="Debast S.B."/>
            <person name="Wolfhagen M.J."/>
            <person name="Hopman J."/>
            <person name="Kluytmans J."/>
            <person name="Langelaar M."/>
            <person name="Notermans D.W."/>
            <person name="ten Oever J."/>
            <person name="van den Barselaar P."/>
            <person name="Vonk A.B.A."/>
            <person name="Vos M.C."/>
            <person name="Ahmed N."/>
            <person name="Brown T."/>
            <person name="Crook D."/>
            <person name="Lamagni T."/>
            <person name="Phin N."/>
            <person name="Smith E.G."/>
            <person name="Zambon M."/>
            <person name="Serr A."/>
            <person name="Goetting T."/>
            <person name="Ebner W."/>
            <person name="Thuermer A."/>
            <person name="Utpatel C."/>
            <person name="Sproer C."/>
            <person name="Bunk B."/>
            <person name="Nubel U."/>
            <person name="Bloemberg G."/>
            <person name="Bottger E."/>
            <person name="Niemann S."/>
            <person name="Wagner D."/>
            <person name="Sax H."/>
        </authorList>
    </citation>
    <scope>NUCLEOTIDE SEQUENCE [LARGE SCALE GENOMIC DNA]</scope>
    <source>
        <strain evidence="1 2">ZUERICH-2</strain>
    </source>
</reference>
<dbReference type="EMBL" id="CP015267">
    <property type="protein sequence ID" value="ASL15184.1"/>
    <property type="molecule type" value="Genomic_DNA"/>
</dbReference>
<dbReference type="Proteomes" id="UP000198286">
    <property type="component" value="Chromosome"/>
</dbReference>